<comment type="similarity">
    <text evidence="2 6">Belongs to the enoyl-CoA hydratase/isomerase family.</text>
</comment>
<dbReference type="GO" id="GO:0018812">
    <property type="term" value="F:3-hydroxyacyl-CoA dehydratase activity"/>
    <property type="evidence" value="ECO:0007669"/>
    <property type="project" value="RHEA"/>
</dbReference>
<dbReference type="RefSeq" id="WP_146434883.1">
    <property type="nucleotide sequence ID" value="NZ_VIGV01000004.1"/>
</dbReference>
<dbReference type="PANTHER" id="PTHR43802">
    <property type="entry name" value="ENOYL-COA HYDRATASE"/>
    <property type="match status" value="1"/>
</dbReference>
<dbReference type="GO" id="GO:0006631">
    <property type="term" value="P:fatty acid metabolic process"/>
    <property type="evidence" value="ECO:0007669"/>
    <property type="project" value="UniProtKB-KW"/>
</dbReference>
<comment type="function">
    <text evidence="1">Could possibly oxidize fatty acids using specific components.</text>
</comment>
<evidence type="ECO:0000256" key="1">
    <source>
        <dbReference type="ARBA" id="ARBA00002994"/>
    </source>
</evidence>
<keyword evidence="8" id="KW-1185">Reference proteome</keyword>
<dbReference type="NCBIfam" id="NF005891">
    <property type="entry name" value="PRK07854.1"/>
    <property type="match status" value="1"/>
</dbReference>
<dbReference type="EMBL" id="VIGV01000004">
    <property type="protein sequence ID" value="TWS23329.1"/>
    <property type="molecule type" value="Genomic_DNA"/>
</dbReference>
<name>A0A5C5RJY3_9ACTN</name>
<evidence type="ECO:0000256" key="5">
    <source>
        <dbReference type="ARBA" id="ARBA00023717"/>
    </source>
</evidence>
<protein>
    <submittedName>
        <fullName evidence="7">Enoyl-CoA hydratase</fullName>
        <ecNumber evidence="7">4.2.1.17</ecNumber>
    </submittedName>
</protein>
<dbReference type="InterPro" id="IPR018376">
    <property type="entry name" value="Enoyl-CoA_hyd/isom_CS"/>
</dbReference>
<keyword evidence="3" id="KW-0276">Fatty acid metabolism</keyword>
<proteinExistence type="inferred from homology"/>
<dbReference type="PANTHER" id="PTHR43802:SF1">
    <property type="entry name" value="IP11341P-RELATED"/>
    <property type="match status" value="1"/>
</dbReference>
<dbReference type="SUPFAM" id="SSF52096">
    <property type="entry name" value="ClpP/crotonase"/>
    <property type="match status" value="1"/>
</dbReference>
<evidence type="ECO:0000256" key="4">
    <source>
        <dbReference type="ARBA" id="ARBA00023709"/>
    </source>
</evidence>
<organism evidence="7 8">
    <name type="scientific">Tsukamurella sputi</name>
    <dbReference type="NCBI Taxonomy" id="2591848"/>
    <lineage>
        <taxon>Bacteria</taxon>
        <taxon>Bacillati</taxon>
        <taxon>Actinomycetota</taxon>
        <taxon>Actinomycetes</taxon>
        <taxon>Mycobacteriales</taxon>
        <taxon>Tsukamurellaceae</taxon>
        <taxon>Tsukamurella</taxon>
    </lineage>
</organism>
<comment type="caution">
    <text evidence="7">The sequence shown here is derived from an EMBL/GenBank/DDBJ whole genome shotgun (WGS) entry which is preliminary data.</text>
</comment>
<evidence type="ECO:0000256" key="2">
    <source>
        <dbReference type="ARBA" id="ARBA00005254"/>
    </source>
</evidence>
<dbReference type="InterPro" id="IPR029045">
    <property type="entry name" value="ClpP/crotonase-like_dom_sf"/>
</dbReference>
<evidence type="ECO:0000313" key="7">
    <source>
        <dbReference type="EMBL" id="TWS23329.1"/>
    </source>
</evidence>
<comment type="catalytic activity">
    <reaction evidence="5">
        <text>a 4-saturated-(3S)-3-hydroxyacyl-CoA = a (3E)-enoyl-CoA + H2O</text>
        <dbReference type="Rhea" id="RHEA:20724"/>
        <dbReference type="ChEBI" id="CHEBI:15377"/>
        <dbReference type="ChEBI" id="CHEBI:58521"/>
        <dbReference type="ChEBI" id="CHEBI:137480"/>
        <dbReference type="EC" id="4.2.1.17"/>
    </reaction>
</comment>
<dbReference type="PROSITE" id="PS00166">
    <property type="entry name" value="ENOYL_COA_HYDRATASE"/>
    <property type="match status" value="1"/>
</dbReference>
<dbReference type="CDD" id="cd06558">
    <property type="entry name" value="crotonase-like"/>
    <property type="match status" value="1"/>
</dbReference>
<dbReference type="AlphaFoldDB" id="A0A5C5RJY3"/>
<keyword evidence="3" id="KW-0443">Lipid metabolism</keyword>
<dbReference type="Proteomes" id="UP000319792">
    <property type="component" value="Unassembled WGS sequence"/>
</dbReference>
<evidence type="ECO:0000256" key="6">
    <source>
        <dbReference type="RuleBase" id="RU003707"/>
    </source>
</evidence>
<gene>
    <name evidence="7" type="ORF">FK268_13615</name>
</gene>
<comment type="catalytic activity">
    <reaction evidence="4">
        <text>a (3S)-3-hydroxyacyl-CoA = a (2E)-enoyl-CoA + H2O</text>
        <dbReference type="Rhea" id="RHEA:16105"/>
        <dbReference type="ChEBI" id="CHEBI:15377"/>
        <dbReference type="ChEBI" id="CHEBI:57318"/>
        <dbReference type="ChEBI" id="CHEBI:58856"/>
        <dbReference type="EC" id="4.2.1.17"/>
    </reaction>
</comment>
<dbReference type="EC" id="4.2.1.17" evidence="7"/>
<dbReference type="Pfam" id="PF00378">
    <property type="entry name" value="ECH_1"/>
    <property type="match status" value="1"/>
</dbReference>
<dbReference type="InterPro" id="IPR001753">
    <property type="entry name" value="Enoyl-CoA_hydra/iso"/>
</dbReference>
<evidence type="ECO:0000313" key="8">
    <source>
        <dbReference type="Proteomes" id="UP000319792"/>
    </source>
</evidence>
<evidence type="ECO:0000256" key="3">
    <source>
        <dbReference type="ARBA" id="ARBA00022832"/>
    </source>
</evidence>
<dbReference type="Gene3D" id="3.90.226.10">
    <property type="entry name" value="2-enoyl-CoA Hydratase, Chain A, domain 1"/>
    <property type="match status" value="1"/>
</dbReference>
<dbReference type="OrthoDB" id="3569436at2"/>
<keyword evidence="7" id="KW-0456">Lyase</keyword>
<reference evidence="7 8" key="1">
    <citation type="submission" date="2019-08" db="EMBL/GenBank/DDBJ databases">
        <title>Tsukamurella conjunctivitidis sp. nov., Tsukamurella assacharolytica sp. nov. and Tsukamurella sputae sp. nov. isolated from patients with conjunctivitis, bacteraemia (lymphoma) and respiratory infection (sputum) in Hong Kong.</title>
        <authorList>
            <person name="Fok K.M.N."/>
            <person name="Fong J.Y.H."/>
        </authorList>
    </citation>
    <scope>NUCLEOTIDE SEQUENCE [LARGE SCALE GENOMIC DNA]</scope>
    <source>
        <strain evidence="7 8">HKU70</strain>
    </source>
</reference>
<accession>A0A5C5RJY3</accession>
<sequence length="246" mass="26423">MIDLCRDGDVLTVEIQRPERRNALTAELLDRLRDAVGSAAGEGVKAIVLTGQGAVFCSGIDLSGDSASAEDLIADLQGRAVILNKTIDHAPIPVIAAINGPVIGAGIPLAMMCDLRVVAPQAYFRVPVAKYSLALDTWSIRRLTSLVGYGRARAMLLGAQKLPADEALLTGLANRIDDAQQWTRGIAALAPLSIQHGKRVLNDDGAWDTETEQRRRELFDAAWSSEDAAEAQVARFQKRGPAFQGR</sequence>